<dbReference type="AlphaFoldDB" id="A0A2P2E9I3"/>
<evidence type="ECO:0000256" key="4">
    <source>
        <dbReference type="ARBA" id="ARBA00022989"/>
    </source>
</evidence>
<keyword evidence="8" id="KW-1185">Reference proteome</keyword>
<dbReference type="GO" id="GO:0005886">
    <property type="term" value="C:plasma membrane"/>
    <property type="evidence" value="ECO:0007669"/>
    <property type="project" value="UniProtKB-SubCell"/>
</dbReference>
<dbReference type="InterPro" id="IPR051449">
    <property type="entry name" value="ABC-2_transporter_component"/>
</dbReference>
<protein>
    <recommendedName>
        <fullName evidence="9">ABC-2 type transporter domain-containing protein</fullName>
    </recommendedName>
</protein>
<sequence length="259" mass="27160">MTGSWRSVWPKGFGAGLMAIYRRELVQDARGLLAYLFAASFVAVSVLLAFQVGGLFEAGRADLAAFFQFHPWLFVVLMPALSMRAWSEESRTGTIETLLSLPVSVPALVLGKFLAAWTLVALMLILTTPLWIGVSLLGPVDHQATLTAYLGSFLLAGAGLAIGMAASAACRSQVMSFITALGVTFIMTAAGLPLIASTLMPILGTSATAAITSISLLDAYAGFERGVIDVDSLIHLLGVSGLGLALAGLWVDNRRGGGR</sequence>
<keyword evidence="2" id="KW-1003">Cell membrane</keyword>
<comment type="subcellular location">
    <subcellularLocation>
        <location evidence="1">Cell membrane</location>
        <topology evidence="1">Multi-pass membrane protein</topology>
    </subcellularLocation>
</comment>
<feature type="transmembrane region" description="Helical" evidence="6">
    <location>
        <begin position="32"/>
        <end position="53"/>
    </location>
</feature>
<feature type="transmembrane region" description="Helical" evidence="6">
    <location>
        <begin position="146"/>
        <end position="170"/>
    </location>
</feature>
<proteinExistence type="predicted"/>
<evidence type="ECO:0000256" key="5">
    <source>
        <dbReference type="ARBA" id="ARBA00023136"/>
    </source>
</evidence>
<dbReference type="GO" id="GO:0140359">
    <property type="term" value="F:ABC-type transporter activity"/>
    <property type="evidence" value="ECO:0007669"/>
    <property type="project" value="InterPro"/>
</dbReference>
<gene>
    <name evidence="7" type="ORF">PbB2_01363</name>
</gene>
<feature type="transmembrane region" description="Helical" evidence="6">
    <location>
        <begin position="177"/>
        <end position="196"/>
    </location>
</feature>
<evidence type="ECO:0000313" key="7">
    <source>
        <dbReference type="EMBL" id="GBF57694.1"/>
    </source>
</evidence>
<dbReference type="Proteomes" id="UP000245086">
    <property type="component" value="Unassembled WGS sequence"/>
</dbReference>
<evidence type="ECO:0000313" key="8">
    <source>
        <dbReference type="Proteomes" id="UP000245086"/>
    </source>
</evidence>
<dbReference type="OrthoDB" id="9794512at2"/>
<organism evidence="7 8">
    <name type="scientific">Candidatus Phycosocius bacilliformis</name>
    <dbReference type="NCBI Taxonomy" id="1445552"/>
    <lineage>
        <taxon>Bacteria</taxon>
        <taxon>Pseudomonadati</taxon>
        <taxon>Pseudomonadota</taxon>
        <taxon>Alphaproteobacteria</taxon>
        <taxon>Caulobacterales</taxon>
        <taxon>Caulobacterales incertae sedis</taxon>
        <taxon>Candidatus Phycosocius</taxon>
    </lineage>
</organism>
<keyword evidence="3 6" id="KW-0812">Transmembrane</keyword>
<dbReference type="EMBL" id="BFBR01000003">
    <property type="protein sequence ID" value="GBF57694.1"/>
    <property type="molecule type" value="Genomic_DNA"/>
</dbReference>
<dbReference type="PANTHER" id="PTHR30294">
    <property type="entry name" value="MEMBRANE COMPONENT OF ABC TRANSPORTER YHHJ-RELATED"/>
    <property type="match status" value="1"/>
</dbReference>
<keyword evidence="4 6" id="KW-1133">Transmembrane helix</keyword>
<evidence type="ECO:0000256" key="3">
    <source>
        <dbReference type="ARBA" id="ARBA00022692"/>
    </source>
</evidence>
<feature type="transmembrane region" description="Helical" evidence="6">
    <location>
        <begin position="233"/>
        <end position="251"/>
    </location>
</feature>
<accession>A0A2P2E9I3</accession>
<dbReference type="Pfam" id="PF12679">
    <property type="entry name" value="ABC2_membrane_2"/>
    <property type="match status" value="1"/>
</dbReference>
<comment type="caution">
    <text evidence="7">The sequence shown here is derived from an EMBL/GenBank/DDBJ whole genome shotgun (WGS) entry which is preliminary data.</text>
</comment>
<evidence type="ECO:0000256" key="2">
    <source>
        <dbReference type="ARBA" id="ARBA00022475"/>
    </source>
</evidence>
<reference evidence="7 8" key="1">
    <citation type="journal article" date="2018" name="Genome Announc.">
        <title>Draft Genome Sequence of "Candidatus Phycosocius bacilliformis," an Alphaproteobacterial Ectosymbiont of the Hydrocarbon-Producing Green Alga Botryococcus braunii.</title>
        <authorList>
            <person name="Tanabe Y."/>
            <person name="Yamaguchi H."/>
            <person name="Watanabe M.M."/>
        </authorList>
    </citation>
    <scope>NUCLEOTIDE SEQUENCE [LARGE SCALE GENOMIC DNA]</scope>
    <source>
        <strain evidence="7 8">BOTRYCO-2</strain>
    </source>
</reference>
<feature type="transmembrane region" description="Helical" evidence="6">
    <location>
        <begin position="65"/>
        <end position="86"/>
    </location>
</feature>
<keyword evidence="5 6" id="KW-0472">Membrane</keyword>
<evidence type="ECO:0008006" key="9">
    <source>
        <dbReference type="Google" id="ProtNLM"/>
    </source>
</evidence>
<dbReference type="PANTHER" id="PTHR30294:SF29">
    <property type="entry name" value="MULTIDRUG ABC TRANSPORTER PERMEASE YBHS-RELATED"/>
    <property type="match status" value="1"/>
</dbReference>
<feature type="transmembrane region" description="Helical" evidence="6">
    <location>
        <begin position="98"/>
        <end position="126"/>
    </location>
</feature>
<evidence type="ECO:0000256" key="6">
    <source>
        <dbReference type="SAM" id="Phobius"/>
    </source>
</evidence>
<name>A0A2P2E9I3_9PROT</name>
<evidence type="ECO:0000256" key="1">
    <source>
        <dbReference type="ARBA" id="ARBA00004651"/>
    </source>
</evidence>